<dbReference type="InterPro" id="IPR001451">
    <property type="entry name" value="Hexapep"/>
</dbReference>
<protein>
    <submittedName>
        <fullName evidence="3">Putative colanic acid biosynthesis acetyltransferase WcaF</fullName>
    </submittedName>
</protein>
<dbReference type="InterPro" id="IPR011004">
    <property type="entry name" value="Trimer_LpxA-like_sf"/>
</dbReference>
<organism evidence="3 4">
    <name type="scientific">Maribacter litoralis</name>
    <dbReference type="NCBI Taxonomy" id="2059726"/>
    <lineage>
        <taxon>Bacteria</taxon>
        <taxon>Pseudomonadati</taxon>
        <taxon>Bacteroidota</taxon>
        <taxon>Flavobacteriia</taxon>
        <taxon>Flavobacteriales</taxon>
        <taxon>Flavobacteriaceae</taxon>
        <taxon>Maribacter</taxon>
    </lineage>
</organism>
<evidence type="ECO:0000313" key="4">
    <source>
        <dbReference type="Proteomes" id="UP000430202"/>
    </source>
</evidence>
<dbReference type="EMBL" id="CABWLR010000003">
    <property type="protein sequence ID" value="VXB65575.1"/>
    <property type="molecule type" value="Genomic_DNA"/>
</dbReference>
<dbReference type="Pfam" id="PF00132">
    <property type="entry name" value="Hexapep"/>
    <property type="match status" value="1"/>
</dbReference>
<evidence type="ECO:0000256" key="2">
    <source>
        <dbReference type="ARBA" id="ARBA00022679"/>
    </source>
</evidence>
<reference evidence="3 4" key="1">
    <citation type="submission" date="2019-10" db="EMBL/GenBank/DDBJ databases">
        <authorList>
            <person name="Karimi E."/>
        </authorList>
    </citation>
    <scope>NUCLEOTIDE SEQUENCE [LARGE SCALE GENOMIC DNA]</scope>
    <source>
        <strain evidence="3">Maribacter sp. 151</strain>
    </source>
</reference>
<dbReference type="AlphaFoldDB" id="A0A653SDM0"/>
<dbReference type="PANTHER" id="PTHR23416">
    <property type="entry name" value="SIALIC ACID SYNTHASE-RELATED"/>
    <property type="match status" value="1"/>
</dbReference>
<accession>A0A653SDM0</accession>
<evidence type="ECO:0000313" key="3">
    <source>
        <dbReference type="EMBL" id="VXB65575.1"/>
    </source>
</evidence>
<evidence type="ECO:0000256" key="1">
    <source>
        <dbReference type="ARBA" id="ARBA00007274"/>
    </source>
</evidence>
<gene>
    <name evidence="3" type="ORF">MARI151_30268</name>
</gene>
<comment type="similarity">
    <text evidence="1">Belongs to the transferase hexapeptide repeat family.</text>
</comment>
<keyword evidence="4" id="KW-1185">Reference proteome</keyword>
<dbReference type="Proteomes" id="UP000430202">
    <property type="component" value="Unassembled WGS sequence"/>
</dbReference>
<dbReference type="SUPFAM" id="SSF51161">
    <property type="entry name" value="Trimeric LpxA-like enzymes"/>
    <property type="match status" value="1"/>
</dbReference>
<dbReference type="InterPro" id="IPR051159">
    <property type="entry name" value="Hexapeptide_acetyltransf"/>
</dbReference>
<dbReference type="GO" id="GO:0005829">
    <property type="term" value="C:cytosol"/>
    <property type="evidence" value="ECO:0007669"/>
    <property type="project" value="TreeGrafter"/>
</dbReference>
<name>A0A653SDM0_9FLAO</name>
<sequence length="187" mass="21038">MYHFKSKVSLKDFDASIGLDRGASKFKEIFWYLFKTLFFLSALPYPSKLKVGILKMFGAKVGHGVIIKPRVNIHFPWKLSIGNYVWIGEEAFLLNFETLHIEDNVCISQRSFLCGGNHNYKNPSMPYRNGPITLKEGCWIGANCFIAPNVTVGTDSVITAGSIVTKNVKDNIVTSITPTNFNKPRWA</sequence>
<dbReference type="PANTHER" id="PTHR23416:SF23">
    <property type="entry name" value="ACETYLTRANSFERASE C18B11.09C-RELATED"/>
    <property type="match status" value="1"/>
</dbReference>
<dbReference type="GO" id="GO:0008374">
    <property type="term" value="F:O-acyltransferase activity"/>
    <property type="evidence" value="ECO:0007669"/>
    <property type="project" value="TreeGrafter"/>
</dbReference>
<proteinExistence type="inferred from homology"/>
<dbReference type="Gene3D" id="2.160.10.10">
    <property type="entry name" value="Hexapeptide repeat proteins"/>
    <property type="match status" value="1"/>
</dbReference>
<dbReference type="NCBIfam" id="NF007797">
    <property type="entry name" value="PRK10502.1"/>
    <property type="match status" value="1"/>
</dbReference>
<keyword evidence="2 3" id="KW-0808">Transferase</keyword>
<dbReference type="RefSeq" id="WP_159302902.1">
    <property type="nucleotide sequence ID" value="NZ_LR733271.1"/>
</dbReference>